<evidence type="ECO:0000256" key="4">
    <source>
        <dbReference type="ARBA" id="ARBA00022801"/>
    </source>
</evidence>
<organism evidence="9 10">
    <name type="scientific">Anaeromyxobacter paludicola</name>
    <dbReference type="NCBI Taxonomy" id="2918171"/>
    <lineage>
        <taxon>Bacteria</taxon>
        <taxon>Pseudomonadati</taxon>
        <taxon>Myxococcota</taxon>
        <taxon>Myxococcia</taxon>
        <taxon>Myxococcales</taxon>
        <taxon>Cystobacterineae</taxon>
        <taxon>Anaeromyxobacteraceae</taxon>
        <taxon>Anaeromyxobacter</taxon>
    </lineage>
</organism>
<dbReference type="SMART" id="SM00014">
    <property type="entry name" value="acidPPc"/>
    <property type="match status" value="1"/>
</dbReference>
<reference evidence="10" key="1">
    <citation type="journal article" date="2022" name="Int. J. Syst. Evol. Microbiol.">
        <title>Anaeromyxobacter oryzae sp. nov., Anaeromyxobacter diazotrophicus sp. nov. and Anaeromyxobacter paludicola sp. nov., isolated from paddy soils.</title>
        <authorList>
            <person name="Itoh H."/>
            <person name="Xu Z."/>
            <person name="Mise K."/>
            <person name="Masuda Y."/>
            <person name="Ushijima N."/>
            <person name="Hayakawa C."/>
            <person name="Shiratori Y."/>
            <person name="Senoo K."/>
        </authorList>
    </citation>
    <scope>NUCLEOTIDE SEQUENCE [LARGE SCALE GENOMIC DNA]</scope>
    <source>
        <strain evidence="10">Red630</strain>
    </source>
</reference>
<keyword evidence="5 7" id="KW-1133">Transmembrane helix</keyword>
<dbReference type="PANTHER" id="PTHR14969:SF62">
    <property type="entry name" value="DECAPRENYLPHOSPHORYL-5-PHOSPHORIBOSE PHOSPHATASE RV3807C-RELATED"/>
    <property type="match status" value="1"/>
</dbReference>
<evidence type="ECO:0000256" key="1">
    <source>
        <dbReference type="ARBA" id="ARBA00004651"/>
    </source>
</evidence>
<dbReference type="InterPro" id="IPR000326">
    <property type="entry name" value="PAP2/HPO"/>
</dbReference>
<dbReference type="PANTHER" id="PTHR14969">
    <property type="entry name" value="SPHINGOSINE-1-PHOSPHATE PHOSPHOHYDROLASE"/>
    <property type="match status" value="1"/>
</dbReference>
<dbReference type="Pfam" id="PF01569">
    <property type="entry name" value="PAP2"/>
    <property type="match status" value="1"/>
</dbReference>
<dbReference type="Gene3D" id="1.20.144.10">
    <property type="entry name" value="Phosphatidic acid phosphatase type 2/haloperoxidase"/>
    <property type="match status" value="1"/>
</dbReference>
<keyword evidence="3 7" id="KW-0812">Transmembrane</keyword>
<name>A0ABN6NAJ5_9BACT</name>
<feature type="domain" description="Phosphatidic acid phosphatase type 2/haloperoxidase" evidence="8">
    <location>
        <begin position="86"/>
        <end position="195"/>
    </location>
</feature>
<keyword evidence="4" id="KW-0378">Hydrolase</keyword>
<dbReference type="Proteomes" id="UP001162734">
    <property type="component" value="Chromosome"/>
</dbReference>
<evidence type="ECO:0000256" key="5">
    <source>
        <dbReference type="ARBA" id="ARBA00022989"/>
    </source>
</evidence>
<sequence length="199" mass="20486">MERPAALQSPEELVGGGAAALPGALAPSRLHRLLSFDETLLLGVRRFHGPWRTRLARLLTAAGDARSWTFASLVLLASMRPTGLHLGLRVAAGSSLAALLAQGLKRTLNRARPSSAIEQFEALADNPDAFSFPSGHTAAAFGVAVALAGEPFWAGPIATVLAVGIGLSRVYLGAHYPLDVAAGSVLGVAAGVLARLLVA</sequence>
<gene>
    <name evidence="9" type="ORF">AMPC_24310</name>
</gene>
<evidence type="ECO:0000256" key="7">
    <source>
        <dbReference type="SAM" id="Phobius"/>
    </source>
</evidence>
<evidence type="ECO:0000313" key="10">
    <source>
        <dbReference type="Proteomes" id="UP001162734"/>
    </source>
</evidence>
<feature type="transmembrane region" description="Helical" evidence="7">
    <location>
        <begin position="180"/>
        <end position="198"/>
    </location>
</feature>
<keyword evidence="2" id="KW-1003">Cell membrane</keyword>
<dbReference type="SUPFAM" id="SSF48317">
    <property type="entry name" value="Acid phosphatase/Vanadium-dependent haloperoxidase"/>
    <property type="match status" value="1"/>
</dbReference>
<evidence type="ECO:0000256" key="6">
    <source>
        <dbReference type="ARBA" id="ARBA00023136"/>
    </source>
</evidence>
<protein>
    <recommendedName>
        <fullName evidence="8">Phosphatidic acid phosphatase type 2/haloperoxidase domain-containing protein</fullName>
    </recommendedName>
</protein>
<feature type="transmembrane region" description="Helical" evidence="7">
    <location>
        <begin position="152"/>
        <end position="174"/>
    </location>
</feature>
<keyword evidence="10" id="KW-1185">Reference proteome</keyword>
<evidence type="ECO:0000256" key="2">
    <source>
        <dbReference type="ARBA" id="ARBA00022475"/>
    </source>
</evidence>
<dbReference type="InterPro" id="IPR036938">
    <property type="entry name" value="PAP2/HPO_sf"/>
</dbReference>
<dbReference type="EMBL" id="AP025592">
    <property type="protein sequence ID" value="BDG09318.1"/>
    <property type="molecule type" value="Genomic_DNA"/>
</dbReference>
<dbReference type="RefSeq" id="WP_248341431.1">
    <property type="nucleotide sequence ID" value="NZ_AP025592.1"/>
</dbReference>
<comment type="subcellular location">
    <subcellularLocation>
        <location evidence="1">Cell membrane</location>
        <topology evidence="1">Multi-pass membrane protein</topology>
    </subcellularLocation>
</comment>
<proteinExistence type="predicted"/>
<accession>A0ABN6NAJ5</accession>
<evidence type="ECO:0000256" key="3">
    <source>
        <dbReference type="ARBA" id="ARBA00022692"/>
    </source>
</evidence>
<keyword evidence="6 7" id="KW-0472">Membrane</keyword>
<evidence type="ECO:0000259" key="8">
    <source>
        <dbReference type="SMART" id="SM00014"/>
    </source>
</evidence>
<evidence type="ECO:0000313" key="9">
    <source>
        <dbReference type="EMBL" id="BDG09318.1"/>
    </source>
</evidence>